<evidence type="ECO:0000313" key="1">
    <source>
        <dbReference type="EMBL" id="NVZ08757.1"/>
    </source>
</evidence>
<dbReference type="RefSeq" id="WP_176975529.1">
    <property type="nucleotide sequence ID" value="NZ_JABZEO010000003.1"/>
</dbReference>
<protein>
    <submittedName>
        <fullName evidence="1">Sel1 repeat family protein</fullName>
    </submittedName>
</protein>
<dbReference type="EMBL" id="JABZEO010000003">
    <property type="protein sequence ID" value="NVZ08757.1"/>
    <property type="molecule type" value="Genomic_DNA"/>
</dbReference>
<dbReference type="InterPro" id="IPR011990">
    <property type="entry name" value="TPR-like_helical_dom_sf"/>
</dbReference>
<reference evidence="1 2" key="1">
    <citation type="submission" date="2020-06" db="EMBL/GenBank/DDBJ databases">
        <title>Whole-genome sequence of Allochromatium humboldtianum DSM 21881, type strain.</title>
        <authorList>
            <person name="Kyndt J.A."/>
            <person name="Meyer T.E."/>
        </authorList>
    </citation>
    <scope>NUCLEOTIDE SEQUENCE [LARGE SCALE GENOMIC DNA]</scope>
    <source>
        <strain evidence="1 2">DSM 21881</strain>
    </source>
</reference>
<sequence length="634" mass="73871">MKQSNCDFADEEVNELIGNFFELELIDSLCDSLEQTIHELAFINNDESRNSHLEKAKSGNSRSMLILAFWDFQEKKSITIEGKKLLEKAADLDPSFYEAKYAIEMINSEGKPLLFKDKLEEFARNLPQAQFDLGKIYEKNIKDALKLYNAAAKSHYLYAQERLGDISFDNGNYKDAARWYSMVFLRSKKTGSKIKESVASYKLANSYFLAYSTNQLMSNSVKKSSYEAAIKRYQKVAKSEFGDRSVRFKSALILLTLYFEKEIDLPTDEIKCFFDVVAEYVLSDFSDGKVNEILNDQYDNLEIDIKKTGRSLIAIRQWIYFQEMLNQKELNEQDGKIKKLILEVVEQFKEKDKINSIYYDVTNHHVAKNTPPKKIAEIFNSLLYCQQSQKGGVEFKWETLLGKIANVWDSSNYKEINKFIDKKLPDYKQFPDRFAYAWILQNFRHLMVHYKNEIEASFPGYSFLAFILLVFKKATFNCSMDSEIDNQLLDMIGLPDEDLNSSSVEHKIQESHIYISKKIAVIEKDTLCGNIQKISNVKHPNDIGWTYAAAANFVASYEYKYGYYEYDNGDNKKTPLDYFYVYIFSSIIFGKQKNRYDFQSPIIKKDFDNYLCSDKEDIKFISSLAKRIFSYVKF</sequence>
<name>A0A850RBX9_9GAMM</name>
<dbReference type="AlphaFoldDB" id="A0A850RBX9"/>
<comment type="caution">
    <text evidence="1">The sequence shown here is derived from an EMBL/GenBank/DDBJ whole genome shotgun (WGS) entry which is preliminary data.</text>
</comment>
<accession>A0A850RBX9</accession>
<keyword evidence="2" id="KW-1185">Reference proteome</keyword>
<dbReference type="Gene3D" id="1.25.40.10">
    <property type="entry name" value="Tetratricopeptide repeat domain"/>
    <property type="match status" value="1"/>
</dbReference>
<evidence type="ECO:0000313" key="2">
    <source>
        <dbReference type="Proteomes" id="UP000592294"/>
    </source>
</evidence>
<organism evidence="1 2">
    <name type="scientific">Allochromatium humboldtianum</name>
    <dbReference type="NCBI Taxonomy" id="504901"/>
    <lineage>
        <taxon>Bacteria</taxon>
        <taxon>Pseudomonadati</taxon>
        <taxon>Pseudomonadota</taxon>
        <taxon>Gammaproteobacteria</taxon>
        <taxon>Chromatiales</taxon>
        <taxon>Chromatiaceae</taxon>
        <taxon>Allochromatium</taxon>
    </lineage>
</organism>
<dbReference type="Proteomes" id="UP000592294">
    <property type="component" value="Unassembled WGS sequence"/>
</dbReference>
<proteinExistence type="predicted"/>
<gene>
    <name evidence="1" type="ORF">HW932_05735</name>
</gene>
<dbReference type="SUPFAM" id="SSF81901">
    <property type="entry name" value="HCP-like"/>
    <property type="match status" value="1"/>
</dbReference>